<accession>A0ABX8QWR8</accession>
<dbReference type="PANTHER" id="PTHR43289">
    <property type="entry name" value="MITOGEN-ACTIVATED PROTEIN KINASE KINASE KINASE 20-RELATED"/>
    <property type="match status" value="1"/>
</dbReference>
<dbReference type="GO" id="GO:0004674">
    <property type="term" value="F:protein serine/threonine kinase activity"/>
    <property type="evidence" value="ECO:0007669"/>
    <property type="project" value="UniProtKB-KW"/>
</dbReference>
<dbReference type="InterPro" id="IPR000719">
    <property type="entry name" value="Prot_kinase_dom"/>
</dbReference>
<sequence>MTGEPTLFPSSDRLGDYEIVETLGEGGMGTVYRARTPDGTDVAVKVIKADLRDSPELRARFRQEVEAAQRVEHLEPIARILGSDLLADPAYIVMEYVDGIDLDSDLAERGPLRWTELKWLALGLASALGAVHKAGVVHRDLKPKNILLTRRGPKIIDFGIAQVLTSQKRTASQIGTVPYMAPEVWQNEVATPASDVFAWGCLMVFAGTGHQAFEGETSQQVAFAIVYGEPRLDGLHDGIRPLVERALAKNPKDRPTAHEITARLYGDGQADSAEVAAKAARRNLDRTSQWLLGTFVLPRIPDLPGPRRNVALAVGAGVGALVLLASLLVWAVLDGGAYAGKSPPRTAGERLYLDRFDNTGSGWVGGTWTARSVSGYHDGRYRVSTHGSHELISFAPMKKLAVPSSTSVSVSATQVSGPATGWFGLFCFGPRATAAYSFLMKSDGSVIELRKQRYKLAEARNADLYRRPGAVTMAISCQASGRQTVRLRLWVGGRLRIDTVDDGQPLTGRTVGVAVSNEGALGRDPLVVDFDDFEIRRAV</sequence>
<keyword evidence="6" id="KW-1133">Transmembrane helix</keyword>
<feature type="binding site" evidence="5">
    <location>
        <position position="45"/>
    </location>
    <ligand>
        <name>ATP</name>
        <dbReference type="ChEBI" id="CHEBI:30616"/>
    </ligand>
</feature>
<dbReference type="PROSITE" id="PS00107">
    <property type="entry name" value="PROTEIN_KINASE_ATP"/>
    <property type="match status" value="1"/>
</dbReference>
<dbReference type="CDD" id="cd14014">
    <property type="entry name" value="STKc_PknB_like"/>
    <property type="match status" value="1"/>
</dbReference>
<evidence type="ECO:0000256" key="6">
    <source>
        <dbReference type="SAM" id="Phobius"/>
    </source>
</evidence>
<keyword evidence="6" id="KW-0812">Transmembrane</keyword>
<reference evidence="8" key="1">
    <citation type="submission" date="2020-07" db="EMBL/GenBank/DDBJ databases">
        <authorList>
            <person name="Tarantini F.S."/>
            <person name="Hong K.W."/>
            <person name="Chan K.G."/>
        </authorList>
    </citation>
    <scope>NUCLEOTIDE SEQUENCE</scope>
    <source>
        <strain evidence="8">32-07</strain>
    </source>
</reference>
<dbReference type="PROSITE" id="PS50011">
    <property type="entry name" value="PROTEIN_KINASE_DOM"/>
    <property type="match status" value="1"/>
</dbReference>
<keyword evidence="1" id="KW-0808">Transferase</keyword>
<evidence type="ECO:0000313" key="9">
    <source>
        <dbReference type="Proteomes" id="UP001049518"/>
    </source>
</evidence>
<dbReference type="PROSITE" id="PS00108">
    <property type="entry name" value="PROTEIN_KINASE_ST"/>
    <property type="match status" value="1"/>
</dbReference>
<dbReference type="SMART" id="SM00220">
    <property type="entry name" value="S_TKc"/>
    <property type="match status" value="1"/>
</dbReference>
<keyword evidence="9" id="KW-1185">Reference proteome</keyword>
<dbReference type="Gene3D" id="3.30.200.20">
    <property type="entry name" value="Phosphorylase Kinase, domain 1"/>
    <property type="match status" value="1"/>
</dbReference>
<dbReference type="Pfam" id="PF00069">
    <property type="entry name" value="Pkinase"/>
    <property type="match status" value="1"/>
</dbReference>
<feature type="transmembrane region" description="Helical" evidence="6">
    <location>
        <begin position="310"/>
        <end position="333"/>
    </location>
</feature>
<dbReference type="InterPro" id="IPR011009">
    <property type="entry name" value="Kinase-like_dom_sf"/>
</dbReference>
<feature type="domain" description="Protein kinase" evidence="7">
    <location>
        <begin position="17"/>
        <end position="266"/>
    </location>
</feature>
<dbReference type="PANTHER" id="PTHR43289:SF34">
    <property type="entry name" value="SERINE_THREONINE-PROTEIN KINASE YBDM-RELATED"/>
    <property type="match status" value="1"/>
</dbReference>
<evidence type="ECO:0000313" key="8">
    <source>
        <dbReference type="EMBL" id="QXJ22177.1"/>
    </source>
</evidence>
<evidence type="ECO:0000259" key="7">
    <source>
        <dbReference type="PROSITE" id="PS50011"/>
    </source>
</evidence>
<evidence type="ECO:0000256" key="1">
    <source>
        <dbReference type="ARBA" id="ARBA00022679"/>
    </source>
</evidence>
<dbReference type="Proteomes" id="UP001049518">
    <property type="component" value="Chromosome"/>
</dbReference>
<dbReference type="Gene3D" id="1.10.510.10">
    <property type="entry name" value="Transferase(Phosphotransferase) domain 1"/>
    <property type="match status" value="1"/>
</dbReference>
<dbReference type="EMBL" id="CP059572">
    <property type="protein sequence ID" value="QXJ22177.1"/>
    <property type="molecule type" value="Genomic_DNA"/>
</dbReference>
<keyword evidence="6" id="KW-0472">Membrane</keyword>
<keyword evidence="8" id="KW-0723">Serine/threonine-protein kinase</keyword>
<gene>
    <name evidence="8" type="ORF">AGRA3207_003138</name>
</gene>
<dbReference type="SUPFAM" id="SSF56112">
    <property type="entry name" value="Protein kinase-like (PK-like)"/>
    <property type="match status" value="1"/>
</dbReference>
<keyword evidence="4 5" id="KW-0067">ATP-binding</keyword>
<organism evidence="8 9">
    <name type="scientific">Actinomadura graeca</name>
    <dbReference type="NCBI Taxonomy" id="2750812"/>
    <lineage>
        <taxon>Bacteria</taxon>
        <taxon>Bacillati</taxon>
        <taxon>Actinomycetota</taxon>
        <taxon>Actinomycetes</taxon>
        <taxon>Streptosporangiales</taxon>
        <taxon>Thermomonosporaceae</taxon>
        <taxon>Actinomadura</taxon>
    </lineage>
</organism>
<evidence type="ECO:0000256" key="2">
    <source>
        <dbReference type="ARBA" id="ARBA00022741"/>
    </source>
</evidence>
<dbReference type="InterPro" id="IPR017441">
    <property type="entry name" value="Protein_kinase_ATP_BS"/>
</dbReference>
<evidence type="ECO:0000256" key="4">
    <source>
        <dbReference type="ARBA" id="ARBA00022840"/>
    </source>
</evidence>
<proteinExistence type="predicted"/>
<dbReference type="InterPro" id="IPR008271">
    <property type="entry name" value="Ser/Thr_kinase_AS"/>
</dbReference>
<protein>
    <submittedName>
        <fullName evidence="8">Serine/threonine protein kinase</fullName>
    </submittedName>
</protein>
<name>A0ABX8QWR8_9ACTN</name>
<dbReference type="RefSeq" id="WP_231335382.1">
    <property type="nucleotide sequence ID" value="NZ_CP059572.1"/>
</dbReference>
<evidence type="ECO:0000256" key="5">
    <source>
        <dbReference type="PROSITE-ProRule" id="PRU10141"/>
    </source>
</evidence>
<evidence type="ECO:0000256" key="3">
    <source>
        <dbReference type="ARBA" id="ARBA00022777"/>
    </source>
</evidence>
<keyword evidence="2 5" id="KW-0547">Nucleotide-binding</keyword>
<keyword evidence="3 8" id="KW-0418">Kinase</keyword>